<sequence length="300" mass="33069">MSEMAEVGVSHLPQLFYSVLPSTPPAPVSSEIGTAKKAEESIMRVVSETKGVFLDTLHLLLISHTIYVYAVSGFGNLQALLNPTWSILAHIIVTGISDGIVRGIFCHRIWILSNRNRWLCATIALSSGVAFGGSLAYPIKGFQLQTYSKLEDVSWLLYFSLSTILVTDCIIAATLCILLAARRTVFTRVDLTVRTLILYTVNTGALTTLCALVDLIAYAATPHSFVYITFYFLLPKLFLNSLLATLNARKSLREQMRADAVALSLELEFSPTYGGRTAFNEGLVNSPRRPENQEVIETKQ</sequence>
<keyword evidence="2" id="KW-1133">Transmembrane helix</keyword>
<feature type="compositionally biased region" description="Basic and acidic residues" evidence="1">
    <location>
        <begin position="288"/>
        <end position="300"/>
    </location>
</feature>
<keyword evidence="2" id="KW-0472">Membrane</keyword>
<dbReference type="Pfam" id="PF20152">
    <property type="entry name" value="DUF6534"/>
    <property type="match status" value="1"/>
</dbReference>
<feature type="region of interest" description="Disordered" evidence="1">
    <location>
        <begin position="280"/>
        <end position="300"/>
    </location>
</feature>
<dbReference type="AlphaFoldDB" id="A0A4Q9MAT3"/>
<evidence type="ECO:0000259" key="3">
    <source>
        <dbReference type="Pfam" id="PF20152"/>
    </source>
</evidence>
<dbReference type="Proteomes" id="UP000292957">
    <property type="component" value="Unassembled WGS sequence"/>
</dbReference>
<feature type="transmembrane region" description="Helical" evidence="2">
    <location>
        <begin position="117"/>
        <end position="137"/>
    </location>
</feature>
<evidence type="ECO:0000256" key="2">
    <source>
        <dbReference type="SAM" id="Phobius"/>
    </source>
</evidence>
<evidence type="ECO:0000313" key="4">
    <source>
        <dbReference type="EMBL" id="TBU23557.1"/>
    </source>
</evidence>
<feature type="transmembrane region" description="Helical" evidence="2">
    <location>
        <begin position="225"/>
        <end position="246"/>
    </location>
</feature>
<accession>A0A4Q9MAT3</accession>
<feature type="transmembrane region" description="Helical" evidence="2">
    <location>
        <begin position="84"/>
        <end position="105"/>
    </location>
</feature>
<gene>
    <name evidence="4" type="ORF">BD311DRAFT_868694</name>
</gene>
<dbReference type="EMBL" id="ML143501">
    <property type="protein sequence ID" value="TBU23557.1"/>
    <property type="molecule type" value="Genomic_DNA"/>
</dbReference>
<protein>
    <recommendedName>
        <fullName evidence="3">DUF6534 domain-containing protein</fullName>
    </recommendedName>
</protein>
<feature type="domain" description="DUF6534" evidence="3">
    <location>
        <begin position="165"/>
        <end position="251"/>
    </location>
</feature>
<name>A0A4Q9MAT3_9APHY</name>
<keyword evidence="2" id="KW-0812">Transmembrane</keyword>
<feature type="transmembrane region" description="Helical" evidence="2">
    <location>
        <begin position="52"/>
        <end position="72"/>
    </location>
</feature>
<dbReference type="PANTHER" id="PTHR40465:SF1">
    <property type="entry name" value="DUF6534 DOMAIN-CONTAINING PROTEIN"/>
    <property type="match status" value="1"/>
</dbReference>
<reference evidence="4" key="1">
    <citation type="submission" date="2019-01" db="EMBL/GenBank/DDBJ databases">
        <title>Draft genome sequences of three monokaryotic isolates of the white-rot basidiomycete fungus Dichomitus squalens.</title>
        <authorList>
            <consortium name="DOE Joint Genome Institute"/>
            <person name="Lopez S.C."/>
            <person name="Andreopoulos B."/>
            <person name="Pangilinan J."/>
            <person name="Lipzen A."/>
            <person name="Riley R."/>
            <person name="Ahrendt S."/>
            <person name="Ng V."/>
            <person name="Barry K."/>
            <person name="Daum C."/>
            <person name="Grigoriev I.V."/>
            <person name="Hilden K.S."/>
            <person name="Makela M.R."/>
            <person name="de Vries R.P."/>
        </authorList>
    </citation>
    <scope>NUCLEOTIDE SEQUENCE [LARGE SCALE GENOMIC DNA]</scope>
    <source>
        <strain evidence="4">OM18370.1</strain>
    </source>
</reference>
<dbReference type="InterPro" id="IPR045339">
    <property type="entry name" value="DUF6534"/>
</dbReference>
<feature type="transmembrane region" description="Helical" evidence="2">
    <location>
        <begin position="157"/>
        <end position="181"/>
    </location>
</feature>
<dbReference type="PANTHER" id="PTHR40465">
    <property type="entry name" value="CHROMOSOME 1, WHOLE GENOME SHOTGUN SEQUENCE"/>
    <property type="match status" value="1"/>
</dbReference>
<evidence type="ECO:0000256" key="1">
    <source>
        <dbReference type="SAM" id="MobiDB-lite"/>
    </source>
</evidence>
<dbReference type="OrthoDB" id="2749860at2759"/>
<feature type="transmembrane region" description="Helical" evidence="2">
    <location>
        <begin position="193"/>
        <end position="219"/>
    </location>
</feature>
<proteinExistence type="predicted"/>
<organism evidence="4">
    <name type="scientific">Dichomitus squalens</name>
    <dbReference type="NCBI Taxonomy" id="114155"/>
    <lineage>
        <taxon>Eukaryota</taxon>
        <taxon>Fungi</taxon>
        <taxon>Dikarya</taxon>
        <taxon>Basidiomycota</taxon>
        <taxon>Agaricomycotina</taxon>
        <taxon>Agaricomycetes</taxon>
        <taxon>Polyporales</taxon>
        <taxon>Polyporaceae</taxon>
        <taxon>Dichomitus</taxon>
    </lineage>
</organism>